<keyword evidence="3" id="KW-0963">Cytoplasm</keyword>
<keyword evidence="4" id="KW-0547">Nucleotide-binding</keyword>
<dbReference type="PANTHER" id="PTHR10803:SF3">
    <property type="entry name" value="ATPASE GET3"/>
    <property type="match status" value="1"/>
</dbReference>
<evidence type="ECO:0000256" key="1">
    <source>
        <dbReference type="ARBA" id="ARBA00011040"/>
    </source>
</evidence>
<gene>
    <name evidence="10" type="ORF">GBAR_LOCUS6544</name>
</gene>
<evidence type="ECO:0000256" key="3">
    <source>
        <dbReference type="ARBA" id="ARBA00022490"/>
    </source>
</evidence>
<dbReference type="Pfam" id="PF02374">
    <property type="entry name" value="ArsA_ATPase"/>
    <property type="match status" value="1"/>
</dbReference>
<dbReference type="InterPro" id="IPR016300">
    <property type="entry name" value="ATPase_ArsA/GET3"/>
</dbReference>
<evidence type="ECO:0000256" key="2">
    <source>
        <dbReference type="ARBA" id="ARBA00022448"/>
    </source>
</evidence>
<feature type="region of interest" description="Disordered" evidence="8">
    <location>
        <begin position="1"/>
        <end position="24"/>
    </location>
</feature>
<dbReference type="GO" id="GO:0043529">
    <property type="term" value="C:GET complex"/>
    <property type="evidence" value="ECO:0007669"/>
    <property type="project" value="TreeGrafter"/>
</dbReference>
<proteinExistence type="inferred from homology"/>
<keyword evidence="11" id="KW-1185">Reference proteome</keyword>
<keyword evidence="7" id="KW-0067">ATP-binding</keyword>
<reference evidence="10" key="1">
    <citation type="submission" date="2023-03" db="EMBL/GenBank/DDBJ databases">
        <authorList>
            <person name="Steffen K."/>
            <person name="Cardenas P."/>
        </authorList>
    </citation>
    <scope>NUCLEOTIDE SEQUENCE</scope>
</reference>
<dbReference type="GO" id="GO:0005524">
    <property type="term" value="F:ATP binding"/>
    <property type="evidence" value="ECO:0007669"/>
    <property type="project" value="UniProtKB-KW"/>
</dbReference>
<dbReference type="PANTHER" id="PTHR10803">
    <property type="entry name" value="ARSENICAL PUMP-DRIVING ATPASE ARSENITE-TRANSLOCATING ATPASE"/>
    <property type="match status" value="1"/>
</dbReference>
<evidence type="ECO:0000256" key="7">
    <source>
        <dbReference type="ARBA" id="ARBA00022840"/>
    </source>
</evidence>
<evidence type="ECO:0000256" key="4">
    <source>
        <dbReference type="ARBA" id="ARBA00022741"/>
    </source>
</evidence>
<organism evidence="10 11">
    <name type="scientific">Geodia barretti</name>
    <name type="common">Barrett's horny sponge</name>
    <dbReference type="NCBI Taxonomy" id="519541"/>
    <lineage>
        <taxon>Eukaryota</taxon>
        <taxon>Metazoa</taxon>
        <taxon>Porifera</taxon>
        <taxon>Demospongiae</taxon>
        <taxon>Heteroscleromorpha</taxon>
        <taxon>Tetractinellida</taxon>
        <taxon>Astrophorina</taxon>
        <taxon>Geodiidae</taxon>
        <taxon>Geodia</taxon>
    </lineage>
</organism>
<feature type="region of interest" description="Disordered" evidence="8">
    <location>
        <begin position="64"/>
        <end position="89"/>
    </location>
</feature>
<evidence type="ECO:0000256" key="8">
    <source>
        <dbReference type="SAM" id="MobiDB-lite"/>
    </source>
</evidence>
<evidence type="ECO:0000256" key="5">
    <source>
        <dbReference type="ARBA" id="ARBA00022801"/>
    </source>
</evidence>
<dbReference type="AlphaFoldDB" id="A0AA35RFN2"/>
<dbReference type="SUPFAM" id="SSF52540">
    <property type="entry name" value="P-loop containing nucleoside triphosphate hydrolases"/>
    <property type="match status" value="1"/>
</dbReference>
<dbReference type="CDD" id="cd02035">
    <property type="entry name" value="ArsA"/>
    <property type="match status" value="1"/>
</dbReference>
<dbReference type="InterPro" id="IPR025723">
    <property type="entry name" value="ArsA/GET3_ATPase-like"/>
</dbReference>
<comment type="caution">
    <text evidence="10">The sequence shown here is derived from an EMBL/GenBank/DDBJ whole genome shotgun (WGS) entry which is preliminary data.</text>
</comment>
<name>A0AA35RFN2_GEOBA</name>
<evidence type="ECO:0000259" key="9">
    <source>
        <dbReference type="Pfam" id="PF02374"/>
    </source>
</evidence>
<keyword evidence="6" id="KW-0256">Endoplasmic reticulum</keyword>
<dbReference type="NCBIfam" id="TIGR00345">
    <property type="entry name" value="GET3_arsA_TRC40"/>
    <property type="match status" value="1"/>
</dbReference>
<dbReference type="InterPro" id="IPR027417">
    <property type="entry name" value="P-loop_NTPase"/>
</dbReference>
<accession>A0AA35RFN2</accession>
<protein>
    <submittedName>
        <fullName evidence="10">ATPase GET3</fullName>
    </submittedName>
</protein>
<evidence type="ECO:0000256" key="6">
    <source>
        <dbReference type="ARBA" id="ARBA00022824"/>
    </source>
</evidence>
<sequence length="398" mass="44135">MDSLESGVSDSGCEKPLSSSPLFGRPSDASLSAAIPRWSWGTGGGANVIVRVAKSNFKLAMAEKKQSSASAPHEAAGEEDYGSPPDPGLDNVLGQKSLKWIFVGGKGGVGKTTCSCSLAVLLSRVRESVLLISTDPAHNISDTFSQKFNKYPTQVHGYRNLYAMEIDPAVMDSDEIPNDELGQNESWWTEWTGEGTDDRICRLSSCLVKELHFSVVVFDTAPTGHTLRFLAMPTLFQKGLGKMTQLKSQFGPIFSSLLPAMGVGDEALRGQMMESMPIVEQINQEFRDPEKSTFVCVCIAEFLSLYETERLVQELTKLGIDVHNVVVNQLLRPERNQEGKVSCKMCAARYKIQSKYLEQIHDLYEDFHITECPLLEDEVRGREKVEMFSHLLLQTRLV</sequence>
<dbReference type="Gene3D" id="3.40.50.300">
    <property type="entry name" value="P-loop containing nucleotide triphosphate hydrolases"/>
    <property type="match status" value="1"/>
</dbReference>
<comment type="similarity">
    <text evidence="1">Belongs to the arsA ATPase family.</text>
</comment>
<keyword evidence="2" id="KW-0813">Transport</keyword>
<dbReference type="GO" id="GO:0016887">
    <property type="term" value="F:ATP hydrolysis activity"/>
    <property type="evidence" value="ECO:0007669"/>
    <property type="project" value="InterPro"/>
</dbReference>
<dbReference type="Proteomes" id="UP001174909">
    <property type="component" value="Unassembled WGS sequence"/>
</dbReference>
<dbReference type="FunFam" id="3.40.50.300:FF:001459">
    <property type="entry name" value="ATPase ASNA1 homolog"/>
    <property type="match status" value="1"/>
</dbReference>
<feature type="domain" description="ArsA/GET3 Anion-transporting ATPase-like" evidence="9">
    <location>
        <begin position="99"/>
        <end position="393"/>
    </location>
</feature>
<evidence type="ECO:0000313" key="10">
    <source>
        <dbReference type="EMBL" id="CAI8009798.1"/>
    </source>
</evidence>
<evidence type="ECO:0000313" key="11">
    <source>
        <dbReference type="Proteomes" id="UP001174909"/>
    </source>
</evidence>
<keyword evidence="5" id="KW-0378">Hydrolase</keyword>
<dbReference type="EMBL" id="CASHTH010000992">
    <property type="protein sequence ID" value="CAI8009798.1"/>
    <property type="molecule type" value="Genomic_DNA"/>
</dbReference>
<dbReference type="GO" id="GO:0071816">
    <property type="term" value="P:tail-anchored membrane protein insertion into ER membrane"/>
    <property type="evidence" value="ECO:0007669"/>
    <property type="project" value="TreeGrafter"/>
</dbReference>